<dbReference type="PANTHER" id="PTHR15911:SF6">
    <property type="entry name" value="WW DOMAIN-CONTAINING ADAPTER PROTEIN WITH COILED-COIL"/>
    <property type="match status" value="1"/>
</dbReference>
<organism evidence="6 7">
    <name type="scientific">Adineta ricciae</name>
    <name type="common">Rotifer</name>
    <dbReference type="NCBI Taxonomy" id="249248"/>
    <lineage>
        <taxon>Eukaryota</taxon>
        <taxon>Metazoa</taxon>
        <taxon>Spiralia</taxon>
        <taxon>Gnathifera</taxon>
        <taxon>Rotifera</taxon>
        <taxon>Eurotatoria</taxon>
        <taxon>Bdelloidea</taxon>
        <taxon>Adinetida</taxon>
        <taxon>Adinetidae</taxon>
        <taxon>Adineta</taxon>
    </lineage>
</organism>
<dbReference type="Gene3D" id="2.20.70.10">
    <property type="match status" value="1"/>
</dbReference>
<dbReference type="EMBL" id="CAJNOJ010000463">
    <property type="protein sequence ID" value="CAF1457455.1"/>
    <property type="molecule type" value="Genomic_DNA"/>
</dbReference>
<dbReference type="CDD" id="cd00201">
    <property type="entry name" value="WW"/>
    <property type="match status" value="1"/>
</dbReference>
<reference evidence="6" key="1">
    <citation type="submission" date="2021-02" db="EMBL/GenBank/DDBJ databases">
        <authorList>
            <person name="Nowell W R."/>
        </authorList>
    </citation>
    <scope>NUCLEOTIDE SEQUENCE</scope>
</reference>
<dbReference type="Pfam" id="PF00397">
    <property type="entry name" value="WW"/>
    <property type="match status" value="1"/>
</dbReference>
<evidence type="ECO:0000256" key="4">
    <source>
        <dbReference type="SAM" id="MobiDB-lite"/>
    </source>
</evidence>
<dbReference type="SMART" id="SM00456">
    <property type="entry name" value="WW"/>
    <property type="match status" value="1"/>
</dbReference>
<keyword evidence="3" id="KW-0539">Nucleus</keyword>
<feature type="domain" description="WW" evidence="5">
    <location>
        <begin position="111"/>
        <end position="138"/>
    </location>
</feature>
<dbReference type="GO" id="GO:0006325">
    <property type="term" value="P:chromatin organization"/>
    <property type="evidence" value="ECO:0007669"/>
    <property type="project" value="UniProtKB-KW"/>
</dbReference>
<feature type="compositionally biased region" description="Basic and acidic residues" evidence="4">
    <location>
        <begin position="36"/>
        <end position="49"/>
    </location>
</feature>
<evidence type="ECO:0000259" key="5">
    <source>
        <dbReference type="PROSITE" id="PS50020"/>
    </source>
</evidence>
<dbReference type="PANTHER" id="PTHR15911">
    <property type="entry name" value="WW DOMAIN-CONTAINING ADAPTER PROTEIN WITH COILED-COIL"/>
    <property type="match status" value="1"/>
</dbReference>
<feature type="compositionally biased region" description="Basic and acidic residues" evidence="4">
    <location>
        <begin position="90"/>
        <end position="100"/>
    </location>
</feature>
<comment type="subcellular location">
    <subcellularLocation>
        <location evidence="1">Nucleus</location>
    </subcellularLocation>
</comment>
<dbReference type="PROSITE" id="PS01159">
    <property type="entry name" value="WW_DOMAIN_1"/>
    <property type="match status" value="1"/>
</dbReference>
<sequence>MKAMSSSKFKFPLLIQRRLPYSFVLICFVCQLYESRKDGSGCSSSKREWNSQTHGCNDDSSSNRKYIRTQSSSNNRTVSSSSSSQQQRQNGDKDKKTVKDAKKPLRICGDWSEFKSSKGKTYFYNSKTEISQWERPKAWSTDESTSSSIRSSSTSNSNDRTKKESSHVTNSSTVRSRHKMEESFQNSRSTIKAHHNGDQHSHSTNNLNQDSFQSNENLNTSSNNRHPSSNDENSRMSLSPTNSRDSPTIAVSDRNGNTLHSSLSEPAVQVTTPIPDVPNKPLEKDSIPLNGTDTKIATTRSNPLSTTRTDQTSESEPSTPSVSKAERDQEIQKYYRSDLIQHLTDWPSNQLEKQCLKLFDDYYGYSAKMSTGFIELKALKSNFRILEIKRSILTQRLLRCQQHMKEREDDKLL</sequence>
<evidence type="ECO:0000313" key="6">
    <source>
        <dbReference type="EMBL" id="CAF1457455.1"/>
    </source>
</evidence>
<dbReference type="GO" id="GO:0010506">
    <property type="term" value="P:regulation of autophagy"/>
    <property type="evidence" value="ECO:0007669"/>
    <property type="project" value="TreeGrafter"/>
</dbReference>
<feature type="compositionally biased region" description="Polar residues" evidence="4">
    <location>
        <begin position="202"/>
        <end position="227"/>
    </location>
</feature>
<dbReference type="GO" id="GO:0000993">
    <property type="term" value="F:RNA polymerase II complex binding"/>
    <property type="evidence" value="ECO:0007669"/>
    <property type="project" value="TreeGrafter"/>
</dbReference>
<dbReference type="InterPro" id="IPR001202">
    <property type="entry name" value="WW_dom"/>
</dbReference>
<dbReference type="SUPFAM" id="SSF51045">
    <property type="entry name" value="WW domain"/>
    <property type="match status" value="1"/>
</dbReference>
<gene>
    <name evidence="6" type="ORF">EDS130_LOCUS39932</name>
</gene>
<dbReference type="InterPro" id="IPR036020">
    <property type="entry name" value="WW_dom_sf"/>
</dbReference>
<proteinExistence type="predicted"/>
<protein>
    <recommendedName>
        <fullName evidence="5">WW domain-containing protein</fullName>
    </recommendedName>
</protein>
<comment type="caution">
    <text evidence="6">The sequence shown here is derived from an EMBL/GenBank/DDBJ whole genome shotgun (WGS) entry which is preliminary data.</text>
</comment>
<dbReference type="InterPro" id="IPR038867">
    <property type="entry name" value="WAC"/>
</dbReference>
<evidence type="ECO:0000256" key="2">
    <source>
        <dbReference type="ARBA" id="ARBA00022853"/>
    </source>
</evidence>
<dbReference type="PROSITE" id="PS50020">
    <property type="entry name" value="WW_DOMAIN_2"/>
    <property type="match status" value="1"/>
</dbReference>
<feature type="compositionally biased region" description="Polar residues" evidence="4">
    <location>
        <begin position="289"/>
        <end position="310"/>
    </location>
</feature>
<evidence type="ECO:0000256" key="1">
    <source>
        <dbReference type="ARBA" id="ARBA00004123"/>
    </source>
</evidence>
<dbReference type="Proteomes" id="UP000663852">
    <property type="component" value="Unassembled WGS sequence"/>
</dbReference>
<feature type="compositionally biased region" description="Polar residues" evidence="4">
    <location>
        <begin position="235"/>
        <end position="246"/>
    </location>
</feature>
<feature type="compositionally biased region" description="Low complexity" evidence="4">
    <location>
        <begin position="141"/>
        <end position="158"/>
    </location>
</feature>
<evidence type="ECO:0000313" key="7">
    <source>
        <dbReference type="Proteomes" id="UP000663852"/>
    </source>
</evidence>
<dbReference type="OrthoDB" id="10072039at2759"/>
<feature type="compositionally biased region" description="Low complexity" evidence="4">
    <location>
        <begin position="312"/>
        <end position="321"/>
    </location>
</feature>
<feature type="region of interest" description="Disordered" evidence="4">
    <location>
        <begin position="36"/>
        <end position="100"/>
    </location>
</feature>
<accession>A0A815Q1V4</accession>
<feature type="compositionally biased region" description="Low complexity" evidence="4">
    <location>
        <begin position="68"/>
        <end position="89"/>
    </location>
</feature>
<dbReference type="GO" id="GO:1904263">
    <property type="term" value="P:positive regulation of TORC1 signaling"/>
    <property type="evidence" value="ECO:0007669"/>
    <property type="project" value="TreeGrafter"/>
</dbReference>
<feature type="region of interest" description="Disordered" evidence="4">
    <location>
        <begin position="133"/>
        <end position="327"/>
    </location>
</feature>
<dbReference type="GO" id="GO:0003682">
    <property type="term" value="F:chromatin binding"/>
    <property type="evidence" value="ECO:0007669"/>
    <property type="project" value="TreeGrafter"/>
</dbReference>
<dbReference type="AlphaFoldDB" id="A0A815Q1V4"/>
<evidence type="ECO:0000256" key="3">
    <source>
        <dbReference type="ARBA" id="ARBA00023242"/>
    </source>
</evidence>
<feature type="compositionally biased region" description="Polar residues" evidence="4">
    <location>
        <begin position="50"/>
        <end position="64"/>
    </location>
</feature>
<keyword evidence="2" id="KW-0156">Chromatin regulator</keyword>
<feature type="compositionally biased region" description="Polar residues" evidence="4">
    <location>
        <begin position="254"/>
        <end position="272"/>
    </location>
</feature>
<name>A0A815Q1V4_ADIRI</name>
<dbReference type="GO" id="GO:0005634">
    <property type="term" value="C:nucleus"/>
    <property type="evidence" value="ECO:0007669"/>
    <property type="project" value="UniProtKB-SubCell"/>
</dbReference>